<dbReference type="GO" id="GO:0061136">
    <property type="term" value="P:regulation of proteasomal protein catabolic process"/>
    <property type="evidence" value="ECO:0007669"/>
    <property type="project" value="TreeGrafter"/>
</dbReference>
<gene>
    <name evidence="9" type="ORF">X943_000905</name>
</gene>
<dbReference type="SUPFAM" id="SSF54001">
    <property type="entry name" value="Cysteine proteinases"/>
    <property type="match status" value="1"/>
</dbReference>
<dbReference type="SMART" id="SM00213">
    <property type="entry name" value="UBQ"/>
    <property type="match status" value="1"/>
</dbReference>
<dbReference type="PANTHER" id="PTHR43982">
    <property type="entry name" value="UBIQUITIN CARBOXYL-TERMINAL HYDROLASE"/>
    <property type="match status" value="1"/>
</dbReference>
<dbReference type="Proteomes" id="UP001195914">
    <property type="component" value="Unassembled WGS sequence"/>
</dbReference>
<accession>A0AAD9LDX7</accession>
<dbReference type="Pfam" id="PF00240">
    <property type="entry name" value="ubiquitin"/>
    <property type="match status" value="1"/>
</dbReference>
<dbReference type="InterPro" id="IPR001394">
    <property type="entry name" value="Peptidase_C19_UCH"/>
</dbReference>
<reference evidence="9" key="1">
    <citation type="journal article" date="2014" name="Nucleic Acids Res.">
        <title>The evolutionary dynamics of variant antigen genes in Babesia reveal a history of genomic innovation underlying host-parasite interaction.</title>
        <authorList>
            <person name="Jackson A.P."/>
            <person name="Otto T.D."/>
            <person name="Darby A."/>
            <person name="Ramaprasad A."/>
            <person name="Xia D."/>
            <person name="Echaide I.E."/>
            <person name="Farber M."/>
            <person name="Gahlot S."/>
            <person name="Gamble J."/>
            <person name="Gupta D."/>
            <person name="Gupta Y."/>
            <person name="Jackson L."/>
            <person name="Malandrin L."/>
            <person name="Malas T.B."/>
            <person name="Moussa E."/>
            <person name="Nair M."/>
            <person name="Reid A.J."/>
            <person name="Sanders M."/>
            <person name="Sharma J."/>
            <person name="Tracey A."/>
            <person name="Quail M.A."/>
            <person name="Weir W."/>
            <person name="Wastling J.M."/>
            <person name="Hall N."/>
            <person name="Willadsen P."/>
            <person name="Lingelbach K."/>
            <person name="Shiels B."/>
            <person name="Tait A."/>
            <person name="Berriman M."/>
            <person name="Allred D.R."/>
            <person name="Pain A."/>
        </authorList>
    </citation>
    <scope>NUCLEOTIDE SEQUENCE</scope>
    <source>
        <strain evidence="9">1802A</strain>
    </source>
</reference>
<comment type="catalytic activity">
    <reaction evidence="1">
        <text>Thiol-dependent hydrolysis of ester, thioester, amide, peptide and isopeptide bonds formed by the C-terminal Gly of ubiquitin (a 76-residue protein attached to proteins as an intracellular targeting signal).</text>
        <dbReference type="EC" id="3.4.19.12"/>
    </reaction>
</comment>
<keyword evidence="6" id="KW-0788">Thiol protease</keyword>
<feature type="domain" description="USP" evidence="8">
    <location>
        <begin position="114"/>
        <end position="480"/>
    </location>
</feature>
<dbReference type="EMBL" id="JAHBMH010000073">
    <property type="protein sequence ID" value="KAK1932811.1"/>
    <property type="molecule type" value="Genomic_DNA"/>
</dbReference>
<dbReference type="Pfam" id="PF00443">
    <property type="entry name" value="UCH"/>
    <property type="match status" value="1"/>
</dbReference>
<keyword evidence="5 9" id="KW-0378">Hydrolase</keyword>
<dbReference type="GO" id="GO:0004843">
    <property type="term" value="F:cysteine-type deubiquitinase activity"/>
    <property type="evidence" value="ECO:0007669"/>
    <property type="project" value="UniProtKB-EC"/>
</dbReference>
<evidence type="ECO:0000256" key="3">
    <source>
        <dbReference type="ARBA" id="ARBA00022670"/>
    </source>
</evidence>
<comment type="caution">
    <text evidence="9">The sequence shown here is derived from an EMBL/GenBank/DDBJ whole genome shotgun (WGS) entry which is preliminary data.</text>
</comment>
<dbReference type="InterPro" id="IPR044635">
    <property type="entry name" value="UBP14-like"/>
</dbReference>
<keyword evidence="10" id="KW-1185">Reference proteome</keyword>
<evidence type="ECO:0000259" key="7">
    <source>
        <dbReference type="PROSITE" id="PS50053"/>
    </source>
</evidence>
<dbReference type="Gene3D" id="3.10.20.90">
    <property type="entry name" value="Phosphatidylinositol 3-kinase Catalytic Subunit, Chain A, domain 1"/>
    <property type="match status" value="1"/>
</dbReference>
<dbReference type="Gene3D" id="3.90.70.10">
    <property type="entry name" value="Cysteine proteinases"/>
    <property type="match status" value="1"/>
</dbReference>
<evidence type="ECO:0000256" key="4">
    <source>
        <dbReference type="ARBA" id="ARBA00022786"/>
    </source>
</evidence>
<dbReference type="PANTHER" id="PTHR43982:SF1">
    <property type="entry name" value="UBIQUITIN CARBOXYL-TERMINAL HYDROLASE 14"/>
    <property type="match status" value="1"/>
</dbReference>
<dbReference type="GO" id="GO:0070628">
    <property type="term" value="F:proteasome binding"/>
    <property type="evidence" value="ECO:0007669"/>
    <property type="project" value="TreeGrafter"/>
</dbReference>
<dbReference type="PROSITE" id="PS00973">
    <property type="entry name" value="USP_2"/>
    <property type="match status" value="1"/>
</dbReference>
<dbReference type="PROSITE" id="PS50235">
    <property type="entry name" value="USP_3"/>
    <property type="match status" value="1"/>
</dbReference>
<keyword evidence="3" id="KW-0645">Protease</keyword>
<dbReference type="SUPFAM" id="SSF54236">
    <property type="entry name" value="Ubiquitin-like"/>
    <property type="match status" value="1"/>
</dbReference>
<sequence>MGDSDCVIRVSVKWMGKHYENLEMHLNEPLEVFQAQISSLTGVPAERQKLLYKGILLNNTDLSQLKLPHGAKLMLIGTAEQLVERPEKVRFFEDMSPEEKAQLLGTAKVRRIPCGIMNLGNTCYFNAVFNFLLPVHELWESIEKVTMRDDIDKTSDHYIFVKQLLDMRNQLPVTLKRYVPLTQVTMLRRINPLFSRKDEKTGTFMQQDAEECLSLILSTINNVSDEKIVDNAFGYVLSTSIKPKETNDGASNSSTASITRECSNKLNCYMGTQLKSVGSLMDGILLSLNEDVLKFCENAGENIMHEKVGRICSLSKYLVVHLVRFEWKQESEVSKTGAVKAKVCRRVNFERVLDITPICSEELQPLLHAANAAAMHKDFGLDPTKSEGFKGCELYPGEYATGKYELQSIVTHQGRTAEGGHYICWSKDNREDPSSDGKESGDSWLMYDDETVREFSWGGFDLCGGRSDYHIAVLLLYKAQCIRIESKNDESTSGLKATEG</sequence>
<protein>
    <recommendedName>
        <fullName evidence="2">ubiquitinyl hydrolase 1</fullName>
        <ecNumber evidence="2">3.4.19.12</ecNumber>
    </recommendedName>
</protein>
<dbReference type="GO" id="GO:0043161">
    <property type="term" value="P:proteasome-mediated ubiquitin-dependent protein catabolic process"/>
    <property type="evidence" value="ECO:0007669"/>
    <property type="project" value="InterPro"/>
</dbReference>
<dbReference type="InterPro" id="IPR018200">
    <property type="entry name" value="USP_CS"/>
</dbReference>
<dbReference type="GO" id="GO:0016579">
    <property type="term" value="P:protein deubiquitination"/>
    <property type="evidence" value="ECO:0007669"/>
    <property type="project" value="InterPro"/>
</dbReference>
<proteinExistence type="predicted"/>
<feature type="domain" description="Ubiquitin-like" evidence="7">
    <location>
        <begin position="8"/>
        <end position="76"/>
    </location>
</feature>
<dbReference type="InterPro" id="IPR000626">
    <property type="entry name" value="Ubiquitin-like_dom"/>
</dbReference>
<keyword evidence="4" id="KW-0833">Ubl conjugation pathway</keyword>
<organism evidence="9 10">
    <name type="scientific">Babesia divergens</name>
    <dbReference type="NCBI Taxonomy" id="32595"/>
    <lineage>
        <taxon>Eukaryota</taxon>
        <taxon>Sar</taxon>
        <taxon>Alveolata</taxon>
        <taxon>Apicomplexa</taxon>
        <taxon>Aconoidasida</taxon>
        <taxon>Piroplasmida</taxon>
        <taxon>Babesiidae</taxon>
        <taxon>Babesia</taxon>
    </lineage>
</organism>
<evidence type="ECO:0000313" key="10">
    <source>
        <dbReference type="Proteomes" id="UP001195914"/>
    </source>
</evidence>
<evidence type="ECO:0000256" key="6">
    <source>
        <dbReference type="ARBA" id="ARBA00022807"/>
    </source>
</evidence>
<evidence type="ECO:0000313" key="9">
    <source>
        <dbReference type="EMBL" id="KAK1932811.1"/>
    </source>
</evidence>
<dbReference type="EC" id="3.4.19.12" evidence="2"/>
<evidence type="ECO:0000259" key="8">
    <source>
        <dbReference type="PROSITE" id="PS50235"/>
    </source>
</evidence>
<name>A0AAD9LDX7_BABDI</name>
<dbReference type="CDD" id="cd16104">
    <property type="entry name" value="Ubl_USP14_like"/>
    <property type="match status" value="1"/>
</dbReference>
<dbReference type="PROSITE" id="PS50053">
    <property type="entry name" value="UBIQUITIN_2"/>
    <property type="match status" value="1"/>
</dbReference>
<dbReference type="AlphaFoldDB" id="A0AAD9LDX7"/>
<evidence type="ECO:0000256" key="1">
    <source>
        <dbReference type="ARBA" id="ARBA00000707"/>
    </source>
</evidence>
<dbReference type="InterPro" id="IPR028889">
    <property type="entry name" value="USP"/>
</dbReference>
<evidence type="ECO:0000256" key="2">
    <source>
        <dbReference type="ARBA" id="ARBA00012759"/>
    </source>
</evidence>
<dbReference type="InterPro" id="IPR038765">
    <property type="entry name" value="Papain-like_cys_pep_sf"/>
</dbReference>
<reference evidence="9" key="2">
    <citation type="submission" date="2021-05" db="EMBL/GenBank/DDBJ databases">
        <authorList>
            <person name="Pain A."/>
        </authorList>
    </citation>
    <scope>NUCLEOTIDE SEQUENCE</scope>
    <source>
        <strain evidence="9">1802A</strain>
    </source>
</reference>
<dbReference type="InterPro" id="IPR029071">
    <property type="entry name" value="Ubiquitin-like_domsf"/>
</dbReference>
<evidence type="ECO:0000256" key="5">
    <source>
        <dbReference type="ARBA" id="ARBA00022801"/>
    </source>
</evidence>